<dbReference type="Proteomes" id="UP000540656">
    <property type="component" value="Unassembled WGS sequence"/>
</dbReference>
<evidence type="ECO:0000313" key="5">
    <source>
        <dbReference type="Proteomes" id="UP000540656"/>
    </source>
</evidence>
<accession>A0A7Y9S2E3</accession>
<dbReference type="InterPro" id="IPR026870">
    <property type="entry name" value="Zinc_ribbon_dom"/>
</dbReference>
<feature type="region of interest" description="Disordered" evidence="1">
    <location>
        <begin position="294"/>
        <end position="316"/>
    </location>
</feature>
<keyword evidence="5" id="KW-1185">Reference proteome</keyword>
<evidence type="ECO:0000313" key="4">
    <source>
        <dbReference type="EMBL" id="NYG58235.1"/>
    </source>
</evidence>
<sequence length="330" mass="33715">MNNPVCSNCGAPLDPTAAACSRCGMPMSQMPGQSHDQPNDQPQGQQPSPGQGYAGQGYGGQGYGGQGPEGQAYGSQGHQGQAYGGPAYGSQGPAHGGQAYGNQGYGVGYAQGYPQGQPGAGMPGPEGPGRRKPWLVPAIIAGVLVLIGAAVLIVVLLTNGDDDDKSDGPKNDPTAQATDGPTDEPTDGLTQTPTPAPVPTAPTPTTPTAPPTNGGDLSLRSAPVGSDEEQIKQLTEEFSAWYSSVTSGGDTTCSEMDQFFLEPEDSDVKGCASASTLDAKFKFDITDIKVSGDTATGTMNSTITVGGSTPQSSSDDVKLAKRDGYWFFDE</sequence>
<feature type="compositionally biased region" description="Polar residues" evidence="1">
    <location>
        <begin position="294"/>
        <end position="314"/>
    </location>
</feature>
<dbReference type="RefSeq" id="WP_179501413.1">
    <property type="nucleotide sequence ID" value="NZ_JACCAA010000001.1"/>
</dbReference>
<dbReference type="Pfam" id="PF13240">
    <property type="entry name" value="Zn_Ribbon_1"/>
    <property type="match status" value="1"/>
</dbReference>
<keyword evidence="2" id="KW-1133">Transmembrane helix</keyword>
<gene>
    <name evidence="4" type="ORF">BJ980_001158</name>
</gene>
<keyword evidence="2" id="KW-0812">Transmembrane</keyword>
<evidence type="ECO:0000256" key="1">
    <source>
        <dbReference type="SAM" id="MobiDB-lite"/>
    </source>
</evidence>
<comment type="caution">
    <text evidence="4">The sequence shown here is derived from an EMBL/GenBank/DDBJ whole genome shotgun (WGS) entry which is preliminary data.</text>
</comment>
<feature type="compositionally biased region" description="Pro residues" evidence="1">
    <location>
        <begin position="194"/>
        <end position="210"/>
    </location>
</feature>
<evidence type="ECO:0000259" key="3">
    <source>
        <dbReference type="Pfam" id="PF13240"/>
    </source>
</evidence>
<dbReference type="EMBL" id="JACCAA010000001">
    <property type="protein sequence ID" value="NYG58235.1"/>
    <property type="molecule type" value="Genomic_DNA"/>
</dbReference>
<feature type="region of interest" description="Disordered" evidence="1">
    <location>
        <begin position="26"/>
        <end position="96"/>
    </location>
</feature>
<proteinExistence type="predicted"/>
<feature type="transmembrane region" description="Helical" evidence="2">
    <location>
        <begin position="134"/>
        <end position="157"/>
    </location>
</feature>
<dbReference type="AlphaFoldDB" id="A0A7Y9S2E3"/>
<organism evidence="4 5">
    <name type="scientific">Nocardioides daedukensis</name>
    <dbReference type="NCBI Taxonomy" id="634462"/>
    <lineage>
        <taxon>Bacteria</taxon>
        <taxon>Bacillati</taxon>
        <taxon>Actinomycetota</taxon>
        <taxon>Actinomycetes</taxon>
        <taxon>Propionibacteriales</taxon>
        <taxon>Nocardioidaceae</taxon>
        <taxon>Nocardioides</taxon>
    </lineage>
</organism>
<feature type="compositionally biased region" description="Low complexity" evidence="1">
    <location>
        <begin position="41"/>
        <end position="51"/>
    </location>
</feature>
<feature type="region of interest" description="Disordered" evidence="1">
    <location>
        <begin position="160"/>
        <end position="228"/>
    </location>
</feature>
<protein>
    <recommendedName>
        <fullName evidence="3">Zinc-ribbon domain-containing protein</fullName>
    </recommendedName>
</protein>
<feature type="compositionally biased region" description="Polar residues" evidence="1">
    <location>
        <begin position="30"/>
        <end position="40"/>
    </location>
</feature>
<reference evidence="4 5" key="1">
    <citation type="submission" date="2020-07" db="EMBL/GenBank/DDBJ databases">
        <title>Sequencing the genomes of 1000 actinobacteria strains.</title>
        <authorList>
            <person name="Klenk H.-P."/>
        </authorList>
    </citation>
    <scope>NUCLEOTIDE SEQUENCE [LARGE SCALE GENOMIC DNA]</scope>
    <source>
        <strain evidence="4 5">DSM 23819</strain>
    </source>
</reference>
<keyword evidence="2" id="KW-0472">Membrane</keyword>
<evidence type="ECO:0000256" key="2">
    <source>
        <dbReference type="SAM" id="Phobius"/>
    </source>
</evidence>
<feature type="compositionally biased region" description="Gly residues" evidence="1">
    <location>
        <begin position="52"/>
        <end position="68"/>
    </location>
</feature>
<name>A0A7Y9S2E3_9ACTN</name>
<feature type="domain" description="Zinc-ribbon" evidence="3">
    <location>
        <begin position="6"/>
        <end position="26"/>
    </location>
</feature>